<dbReference type="NCBIfam" id="TIGR00256">
    <property type="entry name" value="D-aminoacyl-tRNA deacylase"/>
    <property type="match status" value="1"/>
</dbReference>
<evidence type="ECO:0000256" key="5">
    <source>
        <dbReference type="ARBA" id="ARBA00048018"/>
    </source>
</evidence>
<dbReference type="Gene3D" id="3.40.50.1000">
    <property type="entry name" value="HAD superfamily/HAD-like"/>
    <property type="match status" value="1"/>
</dbReference>
<dbReference type="EMBL" id="JNBS01001096">
    <property type="protein sequence ID" value="OQS02669.1"/>
    <property type="molecule type" value="Genomic_DNA"/>
</dbReference>
<dbReference type="FunFam" id="3.50.80.10:FF:000001">
    <property type="entry name" value="D-aminoacyl-tRNA deacylase"/>
    <property type="match status" value="1"/>
</dbReference>
<evidence type="ECO:0000256" key="4">
    <source>
        <dbReference type="ARBA" id="ARBA00047676"/>
    </source>
</evidence>
<dbReference type="Gene3D" id="3.50.80.10">
    <property type="entry name" value="D-tyrosyl-tRNA(Tyr) deacylase"/>
    <property type="match status" value="1"/>
</dbReference>
<comment type="similarity">
    <text evidence="1 6">Belongs to the DTD family.</text>
</comment>
<comment type="caution">
    <text evidence="8">The sequence shown here is derived from an EMBL/GenBank/DDBJ whole genome shotgun (WGS) entry which is preliminary data.</text>
</comment>
<comment type="subcellular location">
    <subcellularLocation>
        <location evidence="6">Cytoplasm</location>
    </subcellularLocation>
</comment>
<sequence length="870" mass="98897">MKPHAVNTVQSLLDDGLQAKEAGRLRQAARIFNKIIIEDDTTQDKLVYQAYLHKYKLECEFLAYKSARDTTCRMITRFCGAHEPYLLKAQAESKLNKPYDAVASSLVGLAHNPIYQPLLSNLETFRDTLRSTIAGSTADKAKQRLLKDEPPYDLGVVDLPDLFVSVEQLRTVPSRYELYHGLSPDMFKRFEALETSPKDFMLVNKDISESLCTAASLAPRLSNLAKEIMSLTFLQTFYELQPGKTITQYERDCSIILSRAVYQLETLPFEMNCAFIFDVDDTALSSYSYMKSVKYQAIPQTQHNYLIKFNPPVNSIVHKFYEYIKWKDIKVIFISERPEHVRDATLRSLFLAGYREYSLILRSPQDQLMSVAVFKQKARHKVIKDNLKIIGCLGDQLCDITGDHTGYHFNYILHPNIRLIPEKIRRNIQFRFMSAFSGDDTGFNGHSKDKMYPLHSSLEIRDPTASLSVFPDRVEALPESVQALQASIDDARQEEEKQETPSIPPVDVFVQHAIEIGLLNKDPNDKRYVMVESFDDAKAKVRRLAKACGFQVGIDKSKKGGRRRLWICTSKADCPFVVSVNQSLFGIRVKCTLEHNHAMNVHEKKDTRLTTYSTEELKSIFAKSELCKQAQDVSKITGREIIETLYAETGYTINANRASMIKHGIIDEMKAELEKSYQSLQTHLKRMGEDPDVYLSTPRPAPKRCGRPPRKQLKTSTMKLVMQRVTSGAVKVDGQTVGSISKGLVCLVGIGRDDTEEDAEWICRRILNSRLWPNAEGKPWMSSLLQNNFQVLMVSQFTLHGYMNGNKPDFHLSMSPEPAKVLFDNLVQRVRNAHNSPEQVQEGVFGAYMEVSIVNDGPVTMNLDSKSRKT</sequence>
<comment type="catalytic activity">
    <reaction evidence="5">
        <text>a D-aminoacyl-tRNA + H2O = a tRNA + a D-alpha-amino acid + H(+)</text>
        <dbReference type="Rhea" id="RHEA:13953"/>
        <dbReference type="Rhea" id="RHEA-COMP:10123"/>
        <dbReference type="Rhea" id="RHEA-COMP:10124"/>
        <dbReference type="ChEBI" id="CHEBI:15377"/>
        <dbReference type="ChEBI" id="CHEBI:15378"/>
        <dbReference type="ChEBI" id="CHEBI:59871"/>
        <dbReference type="ChEBI" id="CHEBI:78442"/>
        <dbReference type="ChEBI" id="CHEBI:79333"/>
        <dbReference type="EC" id="3.1.1.96"/>
    </reaction>
</comment>
<dbReference type="InterPro" id="IPR036412">
    <property type="entry name" value="HAD-like_sf"/>
</dbReference>
<dbReference type="SUPFAM" id="SSF56784">
    <property type="entry name" value="HAD-like"/>
    <property type="match status" value="1"/>
</dbReference>
<reference evidence="8 9" key="1">
    <citation type="journal article" date="2014" name="Genome Biol. Evol.">
        <title>The secreted proteins of Achlya hypogyna and Thraustotheca clavata identify the ancestral oomycete secretome and reveal gene acquisitions by horizontal gene transfer.</title>
        <authorList>
            <person name="Misner I."/>
            <person name="Blouin N."/>
            <person name="Leonard G."/>
            <person name="Richards T.A."/>
            <person name="Lane C.E."/>
        </authorList>
    </citation>
    <scope>NUCLEOTIDE SEQUENCE [LARGE SCALE GENOMIC DNA]</scope>
    <source>
        <strain evidence="8 9">ATCC 34112</strain>
    </source>
</reference>
<dbReference type="Proteomes" id="UP000243217">
    <property type="component" value="Unassembled WGS sequence"/>
</dbReference>
<dbReference type="GO" id="GO:0051500">
    <property type="term" value="F:D-tyrosyl-tRNA(Tyr) deacylase activity"/>
    <property type="evidence" value="ECO:0007669"/>
    <property type="project" value="TreeGrafter"/>
</dbReference>
<name>A0A1V9ZXH0_9STRA</name>
<evidence type="ECO:0000313" key="8">
    <source>
        <dbReference type="EMBL" id="OQS02669.1"/>
    </source>
</evidence>
<keyword evidence="6" id="KW-0963">Cytoplasm</keyword>
<proteinExistence type="inferred from homology"/>
<accession>A0A1V9ZXH0</accession>
<evidence type="ECO:0000256" key="7">
    <source>
        <dbReference type="SAM" id="MobiDB-lite"/>
    </source>
</evidence>
<dbReference type="PANTHER" id="PTHR10472">
    <property type="entry name" value="D-TYROSYL-TRNA TYR DEACYLASE"/>
    <property type="match status" value="1"/>
</dbReference>
<keyword evidence="6" id="KW-0694">RNA-binding</keyword>
<protein>
    <recommendedName>
        <fullName evidence="2 6">D-aminoacyl-tRNA deacylase</fullName>
        <ecNumber evidence="2 6">3.1.1.96</ecNumber>
    </recommendedName>
</protein>
<dbReference type="GO" id="GO:0005737">
    <property type="term" value="C:cytoplasm"/>
    <property type="evidence" value="ECO:0007669"/>
    <property type="project" value="UniProtKB-SubCell"/>
</dbReference>
<dbReference type="EC" id="3.1.1.96" evidence="2 6"/>
<keyword evidence="6" id="KW-0820">tRNA-binding</keyword>
<dbReference type="GO" id="GO:0000049">
    <property type="term" value="F:tRNA binding"/>
    <property type="evidence" value="ECO:0007669"/>
    <property type="project" value="UniProtKB-KW"/>
</dbReference>
<keyword evidence="3" id="KW-0732">Signal</keyword>
<dbReference type="InterPro" id="IPR023214">
    <property type="entry name" value="HAD_sf"/>
</dbReference>
<feature type="compositionally biased region" description="Basic residues" evidence="7">
    <location>
        <begin position="701"/>
        <end position="711"/>
    </location>
</feature>
<keyword evidence="9" id="KW-1185">Reference proteome</keyword>
<dbReference type="AlphaFoldDB" id="A0A1V9ZXH0"/>
<keyword evidence="6" id="KW-0378">Hydrolase</keyword>
<dbReference type="Pfam" id="PF02580">
    <property type="entry name" value="Tyr_Deacylase"/>
    <property type="match status" value="1"/>
</dbReference>
<dbReference type="PANTHER" id="PTHR10472:SF5">
    <property type="entry name" value="D-AMINOACYL-TRNA DEACYLASE 1"/>
    <property type="match status" value="1"/>
</dbReference>
<gene>
    <name evidence="8" type="ORF">THRCLA_04972</name>
</gene>
<evidence type="ECO:0000313" key="9">
    <source>
        <dbReference type="Proteomes" id="UP000243217"/>
    </source>
</evidence>
<comment type="catalytic activity">
    <reaction evidence="4">
        <text>glycyl-tRNA(Ala) + H2O = tRNA(Ala) + glycine + H(+)</text>
        <dbReference type="Rhea" id="RHEA:53744"/>
        <dbReference type="Rhea" id="RHEA-COMP:9657"/>
        <dbReference type="Rhea" id="RHEA-COMP:13640"/>
        <dbReference type="ChEBI" id="CHEBI:15377"/>
        <dbReference type="ChEBI" id="CHEBI:15378"/>
        <dbReference type="ChEBI" id="CHEBI:57305"/>
        <dbReference type="ChEBI" id="CHEBI:78442"/>
        <dbReference type="ChEBI" id="CHEBI:78522"/>
        <dbReference type="EC" id="3.1.1.96"/>
    </reaction>
</comment>
<organism evidence="8 9">
    <name type="scientific">Thraustotheca clavata</name>
    <dbReference type="NCBI Taxonomy" id="74557"/>
    <lineage>
        <taxon>Eukaryota</taxon>
        <taxon>Sar</taxon>
        <taxon>Stramenopiles</taxon>
        <taxon>Oomycota</taxon>
        <taxon>Saprolegniomycetes</taxon>
        <taxon>Saprolegniales</taxon>
        <taxon>Achlyaceae</taxon>
        <taxon>Thraustotheca</taxon>
    </lineage>
</organism>
<dbReference type="InterPro" id="IPR023509">
    <property type="entry name" value="DTD-like_sf"/>
</dbReference>
<dbReference type="OrthoDB" id="59415at2759"/>
<feature type="region of interest" description="Disordered" evidence="7">
    <location>
        <begin position="690"/>
        <end position="711"/>
    </location>
</feature>
<dbReference type="InterPro" id="IPR005519">
    <property type="entry name" value="Acid_phosphat_B-like"/>
</dbReference>
<dbReference type="InterPro" id="IPR003732">
    <property type="entry name" value="Daa-tRNA_deacyls_DTD"/>
</dbReference>
<dbReference type="SUPFAM" id="SSF69500">
    <property type="entry name" value="DTD-like"/>
    <property type="match status" value="1"/>
</dbReference>
<dbReference type="Pfam" id="PF03767">
    <property type="entry name" value="Acid_phosphat_B"/>
    <property type="match status" value="1"/>
</dbReference>
<evidence type="ECO:0000256" key="3">
    <source>
        <dbReference type="ARBA" id="ARBA00022729"/>
    </source>
</evidence>
<evidence type="ECO:0000256" key="6">
    <source>
        <dbReference type="RuleBase" id="RU003470"/>
    </source>
</evidence>
<evidence type="ECO:0000256" key="1">
    <source>
        <dbReference type="ARBA" id="ARBA00009673"/>
    </source>
</evidence>
<dbReference type="GO" id="GO:0106026">
    <property type="term" value="F:Gly-tRNA(Ala) deacylase activity"/>
    <property type="evidence" value="ECO:0007669"/>
    <property type="project" value="RHEA"/>
</dbReference>
<evidence type="ECO:0000256" key="2">
    <source>
        <dbReference type="ARBA" id="ARBA00013056"/>
    </source>
</evidence>